<proteinExistence type="predicted"/>
<name>A0A161LP80_9ACTN</name>
<reference evidence="3" key="2">
    <citation type="submission" date="2016-04" db="EMBL/GenBank/DDBJ databases">
        <title>Planomonospora sphaerica JCM9374 whole genome shotgun sequence.</title>
        <authorList>
            <person name="Suzuki T."/>
            <person name="Dohra H."/>
            <person name="Kodani S."/>
        </authorList>
    </citation>
    <scope>NUCLEOTIDE SEQUENCE [LARGE SCALE GENOMIC DNA]</scope>
    <source>
        <strain evidence="3">JCM 9374</strain>
    </source>
</reference>
<accession>A0A161LP80</accession>
<protein>
    <submittedName>
        <fullName evidence="2">Uncharacterized protein</fullName>
    </submittedName>
</protein>
<gene>
    <name evidence="2" type="ORF">PS9374_07148</name>
</gene>
<feature type="compositionally biased region" description="Polar residues" evidence="1">
    <location>
        <begin position="113"/>
        <end position="130"/>
    </location>
</feature>
<dbReference type="AlphaFoldDB" id="A0A161LP80"/>
<comment type="caution">
    <text evidence="2">The sequence shown here is derived from an EMBL/GenBank/DDBJ whole genome shotgun (WGS) entry which is preliminary data.</text>
</comment>
<sequence>MSFRWDAPLGAVRPLLAPSWLIAEPRITARTVRPLRRASESRSTTKTPAPSEKPVPSAPAANALMRPSGARPRWRLNAVNTPGLLMTVTPPARAREHSPRRSAWAARWRATSEPEQAVSTVTAGPSRPST</sequence>
<feature type="region of interest" description="Disordered" evidence="1">
    <location>
        <begin position="31"/>
        <end position="130"/>
    </location>
</feature>
<dbReference type="EMBL" id="BDCX01000033">
    <property type="protein sequence ID" value="GAT71457.1"/>
    <property type="molecule type" value="Genomic_DNA"/>
</dbReference>
<dbReference type="Proteomes" id="UP000077701">
    <property type="component" value="Unassembled WGS sequence"/>
</dbReference>
<organism evidence="2 3">
    <name type="scientific">Planomonospora sphaerica</name>
    <dbReference type="NCBI Taxonomy" id="161355"/>
    <lineage>
        <taxon>Bacteria</taxon>
        <taxon>Bacillati</taxon>
        <taxon>Actinomycetota</taxon>
        <taxon>Actinomycetes</taxon>
        <taxon>Streptosporangiales</taxon>
        <taxon>Streptosporangiaceae</taxon>
        <taxon>Planomonospora</taxon>
    </lineage>
</organism>
<evidence type="ECO:0000313" key="2">
    <source>
        <dbReference type="EMBL" id="GAT71457.1"/>
    </source>
</evidence>
<evidence type="ECO:0000256" key="1">
    <source>
        <dbReference type="SAM" id="MobiDB-lite"/>
    </source>
</evidence>
<evidence type="ECO:0000313" key="3">
    <source>
        <dbReference type="Proteomes" id="UP000077701"/>
    </source>
</evidence>
<reference evidence="2 3" key="1">
    <citation type="journal article" date="2016" name="Genome Announc.">
        <title>Draft Genome Sequence of Planomonospora sphaerica JCM9374, a Rare Actinomycete.</title>
        <authorList>
            <person name="Dohra H."/>
            <person name="Suzuki T."/>
            <person name="Inoue Y."/>
            <person name="Kodani S."/>
        </authorList>
    </citation>
    <scope>NUCLEOTIDE SEQUENCE [LARGE SCALE GENOMIC DNA]</scope>
    <source>
        <strain evidence="2 3">JCM 9374</strain>
    </source>
</reference>
<keyword evidence="3" id="KW-1185">Reference proteome</keyword>